<proteinExistence type="predicted"/>
<dbReference type="EMBL" id="HG994372">
    <property type="protein sequence ID" value="CAF2113420.1"/>
    <property type="molecule type" value="Genomic_DNA"/>
</dbReference>
<dbReference type="AlphaFoldDB" id="A0A816VH22"/>
<evidence type="ECO:0000313" key="1">
    <source>
        <dbReference type="EMBL" id="CAF2113420.1"/>
    </source>
</evidence>
<gene>
    <name evidence="1" type="ORF">DARMORV10_C08P36290.1</name>
</gene>
<accession>A0A816VH22</accession>
<organism evidence="1">
    <name type="scientific">Brassica napus</name>
    <name type="common">Rape</name>
    <dbReference type="NCBI Taxonomy" id="3708"/>
    <lineage>
        <taxon>Eukaryota</taxon>
        <taxon>Viridiplantae</taxon>
        <taxon>Streptophyta</taxon>
        <taxon>Embryophyta</taxon>
        <taxon>Tracheophyta</taxon>
        <taxon>Spermatophyta</taxon>
        <taxon>Magnoliopsida</taxon>
        <taxon>eudicotyledons</taxon>
        <taxon>Gunneridae</taxon>
        <taxon>Pentapetalae</taxon>
        <taxon>rosids</taxon>
        <taxon>malvids</taxon>
        <taxon>Brassicales</taxon>
        <taxon>Brassicaceae</taxon>
        <taxon>Brassiceae</taxon>
        <taxon>Brassica</taxon>
    </lineage>
</organism>
<name>A0A816VH22_BRANA</name>
<sequence>MNAYTGGLTSKRYFYLGFIRHKVGPLGIVFVTDGCVYVGYSGDVSFSIHLLTCISSSIE</sequence>
<protein>
    <submittedName>
        <fullName evidence="1">(rape) hypothetical protein</fullName>
    </submittedName>
</protein>
<reference evidence="1" key="1">
    <citation type="submission" date="2021-01" db="EMBL/GenBank/DDBJ databases">
        <authorList>
            <consortium name="Genoscope - CEA"/>
            <person name="William W."/>
        </authorList>
    </citation>
    <scope>NUCLEOTIDE SEQUENCE</scope>
</reference>
<dbReference type="Proteomes" id="UP001295469">
    <property type="component" value="Chromosome C08"/>
</dbReference>